<protein>
    <recommendedName>
        <fullName evidence="3">Amidohydrolase</fullName>
    </recommendedName>
</protein>
<proteinExistence type="predicted"/>
<evidence type="ECO:0008006" key="3">
    <source>
        <dbReference type="Google" id="ProtNLM"/>
    </source>
</evidence>
<dbReference type="Proteomes" id="UP001465976">
    <property type="component" value="Unassembled WGS sequence"/>
</dbReference>
<keyword evidence="2" id="KW-1185">Reference proteome</keyword>
<sequence length="95" mass="11108">LKAQTAPGLPMQKPLSWYFENNIYETTSGEFTTPLLRFHRERLGISRILFSIDYPFEPISDATAWLESLSEMLTEEEEYALKRGNAMRLFKLKEC</sequence>
<dbReference type="Gene3D" id="3.20.20.140">
    <property type="entry name" value="Metal-dependent hydrolases"/>
    <property type="match status" value="1"/>
</dbReference>
<comment type="caution">
    <text evidence="1">The sequence shown here is derived from an EMBL/GenBank/DDBJ whole genome shotgun (WGS) entry which is preliminary data.</text>
</comment>
<dbReference type="EMBL" id="JBAHYK010003144">
    <property type="protein sequence ID" value="KAL0563863.1"/>
    <property type="molecule type" value="Genomic_DNA"/>
</dbReference>
<gene>
    <name evidence="1" type="ORF">V5O48_018199</name>
</gene>
<reference evidence="1 2" key="1">
    <citation type="submission" date="2024-02" db="EMBL/GenBank/DDBJ databases">
        <title>A draft genome for the cacao thread blight pathogen Marasmius crinis-equi.</title>
        <authorList>
            <person name="Cohen S.P."/>
            <person name="Baruah I.K."/>
            <person name="Amoako-Attah I."/>
            <person name="Bukari Y."/>
            <person name="Meinhardt L.W."/>
            <person name="Bailey B.A."/>
        </authorList>
    </citation>
    <scope>NUCLEOTIDE SEQUENCE [LARGE SCALE GENOMIC DNA]</scope>
    <source>
        <strain evidence="1 2">GH-76</strain>
    </source>
</reference>
<evidence type="ECO:0000313" key="2">
    <source>
        <dbReference type="Proteomes" id="UP001465976"/>
    </source>
</evidence>
<dbReference type="SUPFAM" id="SSF51556">
    <property type="entry name" value="Metallo-dependent hydrolases"/>
    <property type="match status" value="1"/>
</dbReference>
<accession>A0ABR3ELV3</accession>
<organism evidence="1 2">
    <name type="scientific">Marasmius crinis-equi</name>
    <dbReference type="NCBI Taxonomy" id="585013"/>
    <lineage>
        <taxon>Eukaryota</taxon>
        <taxon>Fungi</taxon>
        <taxon>Dikarya</taxon>
        <taxon>Basidiomycota</taxon>
        <taxon>Agaricomycotina</taxon>
        <taxon>Agaricomycetes</taxon>
        <taxon>Agaricomycetidae</taxon>
        <taxon>Agaricales</taxon>
        <taxon>Marasmiineae</taxon>
        <taxon>Marasmiaceae</taxon>
        <taxon>Marasmius</taxon>
    </lineage>
</organism>
<feature type="non-terminal residue" evidence="1">
    <location>
        <position position="1"/>
    </location>
</feature>
<dbReference type="InterPro" id="IPR032466">
    <property type="entry name" value="Metal_Hydrolase"/>
</dbReference>
<name>A0ABR3ELV3_9AGAR</name>
<evidence type="ECO:0000313" key="1">
    <source>
        <dbReference type="EMBL" id="KAL0563863.1"/>
    </source>
</evidence>